<dbReference type="AlphaFoldDB" id="A0A4R2Q8T1"/>
<keyword evidence="3" id="KW-1185">Reference proteome</keyword>
<sequence length="101" mass="10778">MFLLLTIYFGLSLTLLLGAAGLERRDIVARRLGVNGRAMLLALAVSAVAALGVTVATAFAWGWVNMLHVLGGMIVYHGIMGIFLVHGLQEVSARVARQNMA</sequence>
<gene>
    <name evidence="2" type="ORF">EV662_101522</name>
</gene>
<keyword evidence="1" id="KW-1133">Transmembrane helix</keyword>
<comment type="caution">
    <text evidence="2">The sequence shown here is derived from an EMBL/GenBank/DDBJ whole genome shotgun (WGS) entry which is preliminary data.</text>
</comment>
<evidence type="ECO:0000313" key="3">
    <source>
        <dbReference type="Proteomes" id="UP000294835"/>
    </source>
</evidence>
<feature type="transmembrane region" description="Helical" evidence="1">
    <location>
        <begin position="6"/>
        <end position="22"/>
    </location>
</feature>
<evidence type="ECO:0000256" key="1">
    <source>
        <dbReference type="SAM" id="Phobius"/>
    </source>
</evidence>
<keyword evidence="1" id="KW-0472">Membrane</keyword>
<evidence type="ECO:0000313" key="2">
    <source>
        <dbReference type="EMBL" id="TCP44428.1"/>
    </source>
</evidence>
<feature type="transmembrane region" description="Helical" evidence="1">
    <location>
        <begin position="67"/>
        <end position="88"/>
    </location>
</feature>
<keyword evidence="1" id="KW-0812">Transmembrane</keyword>
<organism evidence="2 3">
    <name type="scientific">Rhodovulum marinum</name>
    <dbReference type="NCBI Taxonomy" id="320662"/>
    <lineage>
        <taxon>Bacteria</taxon>
        <taxon>Pseudomonadati</taxon>
        <taxon>Pseudomonadota</taxon>
        <taxon>Alphaproteobacteria</taxon>
        <taxon>Rhodobacterales</taxon>
        <taxon>Paracoccaceae</taxon>
        <taxon>Rhodovulum</taxon>
    </lineage>
</organism>
<name>A0A4R2Q8T1_9RHOB</name>
<dbReference type="EMBL" id="SLXP01000001">
    <property type="protein sequence ID" value="TCP44428.1"/>
    <property type="molecule type" value="Genomic_DNA"/>
</dbReference>
<protein>
    <submittedName>
        <fullName evidence="2">Uncharacterized protein</fullName>
    </submittedName>
</protein>
<dbReference type="Proteomes" id="UP000294835">
    <property type="component" value="Unassembled WGS sequence"/>
</dbReference>
<dbReference type="RefSeq" id="WP_132460553.1">
    <property type="nucleotide sequence ID" value="NZ_SLXP01000001.1"/>
</dbReference>
<accession>A0A4R2Q8T1</accession>
<proteinExistence type="predicted"/>
<dbReference type="OrthoDB" id="7689830at2"/>
<reference evidence="2 3" key="1">
    <citation type="submission" date="2019-03" db="EMBL/GenBank/DDBJ databases">
        <title>Genomic Encyclopedia of Type Strains, Phase IV (KMG-IV): sequencing the most valuable type-strain genomes for metagenomic binning, comparative biology and taxonomic classification.</title>
        <authorList>
            <person name="Goeker M."/>
        </authorList>
    </citation>
    <scope>NUCLEOTIDE SEQUENCE [LARGE SCALE GENOMIC DNA]</scope>
    <source>
        <strain evidence="2 3">DSM 18063</strain>
    </source>
</reference>
<feature type="transmembrane region" description="Helical" evidence="1">
    <location>
        <begin position="34"/>
        <end position="61"/>
    </location>
</feature>